<name>A0ABR5AFM6_9BACL</name>
<keyword evidence="2" id="KW-0813">Transport</keyword>
<proteinExistence type="predicted"/>
<comment type="caution">
    <text evidence="8">The sequence shown here is derived from an EMBL/GenBank/DDBJ whole genome shotgun (WGS) entry which is preliminary data.</text>
</comment>
<dbReference type="InterPro" id="IPR035906">
    <property type="entry name" value="MetI-like_sf"/>
</dbReference>
<organism evidence="8 9">
    <name type="scientific">Gordoniibacillus kamchatkensis</name>
    <dbReference type="NCBI Taxonomy" id="1590651"/>
    <lineage>
        <taxon>Bacteria</taxon>
        <taxon>Bacillati</taxon>
        <taxon>Bacillota</taxon>
        <taxon>Bacilli</taxon>
        <taxon>Bacillales</taxon>
        <taxon>Paenibacillaceae</taxon>
        <taxon>Gordoniibacillus</taxon>
    </lineage>
</organism>
<keyword evidence="9" id="KW-1185">Reference proteome</keyword>
<dbReference type="Pfam" id="PF00528">
    <property type="entry name" value="BPD_transp_1"/>
    <property type="match status" value="1"/>
</dbReference>
<feature type="transmembrane region" description="Helical" evidence="6">
    <location>
        <begin position="85"/>
        <end position="108"/>
    </location>
</feature>
<evidence type="ECO:0000259" key="7">
    <source>
        <dbReference type="Pfam" id="PF00528"/>
    </source>
</evidence>
<feature type="transmembrane region" description="Helical" evidence="6">
    <location>
        <begin position="120"/>
        <end position="139"/>
    </location>
</feature>
<dbReference type="InterPro" id="IPR000515">
    <property type="entry name" value="MetI-like"/>
</dbReference>
<feature type="transmembrane region" description="Helical" evidence="6">
    <location>
        <begin position="159"/>
        <end position="179"/>
    </location>
</feature>
<reference evidence="8 9" key="1">
    <citation type="submission" date="2014-12" db="EMBL/GenBank/DDBJ databases">
        <title>Draft genome sequence of Paenibacillus kamchatkensis strain B-2647.</title>
        <authorList>
            <person name="Karlyshev A.V."/>
            <person name="Kudryashova E.B."/>
        </authorList>
    </citation>
    <scope>NUCLEOTIDE SEQUENCE [LARGE SCALE GENOMIC DNA]</scope>
    <source>
        <strain evidence="8 9">VKM B-2647</strain>
    </source>
</reference>
<dbReference type="PANTHER" id="PTHR43839:SF3">
    <property type="entry name" value="OLIGOPEPTIDE ABC TRANSPORTER, PERMEASE PROTEIN"/>
    <property type="match status" value="1"/>
</dbReference>
<protein>
    <recommendedName>
        <fullName evidence="7">ABC transmembrane type-1 domain-containing protein</fullName>
    </recommendedName>
</protein>
<evidence type="ECO:0000256" key="2">
    <source>
        <dbReference type="ARBA" id="ARBA00022448"/>
    </source>
</evidence>
<evidence type="ECO:0000256" key="6">
    <source>
        <dbReference type="SAM" id="Phobius"/>
    </source>
</evidence>
<dbReference type="Gene3D" id="1.10.3720.10">
    <property type="entry name" value="MetI-like"/>
    <property type="match status" value="1"/>
</dbReference>
<evidence type="ECO:0000256" key="4">
    <source>
        <dbReference type="ARBA" id="ARBA00022989"/>
    </source>
</evidence>
<accession>A0ABR5AFM6</accession>
<dbReference type="PANTHER" id="PTHR43839">
    <property type="entry name" value="OPPC IN A BINDING PROTEIN-DEPENDENT TRANSPORT SYSTEM"/>
    <property type="match status" value="1"/>
</dbReference>
<dbReference type="RefSeq" id="WP_041048960.1">
    <property type="nucleotide sequence ID" value="NZ_JXAK01000032.1"/>
</dbReference>
<keyword evidence="5 6" id="KW-0472">Membrane</keyword>
<feature type="transmembrane region" description="Helical" evidence="6">
    <location>
        <begin position="282"/>
        <end position="305"/>
    </location>
</feature>
<dbReference type="CDD" id="cd06261">
    <property type="entry name" value="TM_PBP2"/>
    <property type="match status" value="1"/>
</dbReference>
<evidence type="ECO:0000256" key="5">
    <source>
        <dbReference type="ARBA" id="ARBA00023136"/>
    </source>
</evidence>
<keyword evidence="4 6" id="KW-1133">Transmembrane helix</keyword>
<dbReference type="Proteomes" id="UP000031967">
    <property type="component" value="Unassembled WGS sequence"/>
</dbReference>
<feature type="domain" description="ABC transmembrane type-1" evidence="7">
    <location>
        <begin position="102"/>
        <end position="233"/>
    </location>
</feature>
<evidence type="ECO:0000256" key="1">
    <source>
        <dbReference type="ARBA" id="ARBA00004141"/>
    </source>
</evidence>
<evidence type="ECO:0000256" key="3">
    <source>
        <dbReference type="ARBA" id="ARBA00022692"/>
    </source>
</evidence>
<keyword evidence="3 6" id="KW-0812">Transmembrane</keyword>
<feature type="transmembrane region" description="Helical" evidence="6">
    <location>
        <begin position="218"/>
        <end position="243"/>
    </location>
</feature>
<sequence>MKPRATKSYYASWAIIALLLLVAVFGGWLKPHGISQQDKINLIPTTVDGKLKYEKPPFPPGTKFIFGSDHRGFDMLSLLLNGFKYTMGTALALTLLRFCFALPWGLWSGVTGRTSGALRTLQWVISAVPAFLFLFPPLYGMYFGLRLNFGAKANPQHLLTFTVLYFAMIAFLGIFPLAYQIAQRAKYYNEKLYVEASRLMGGGVLHTMRRHLMPGMRLELMFLFLTEFVQVLFLIGQLAVFHICIGGSETLEWDLFVDYFIPITTTGEWTALIAYGSTYIRLYPWIIISSGTCFAAVILALQFWIAQLKKRYGGTATVR</sequence>
<dbReference type="EMBL" id="JXAK01000032">
    <property type="protein sequence ID" value="KIL39697.1"/>
    <property type="molecule type" value="Genomic_DNA"/>
</dbReference>
<feature type="transmembrane region" description="Helical" evidence="6">
    <location>
        <begin position="9"/>
        <end position="29"/>
    </location>
</feature>
<gene>
    <name evidence="8" type="ORF">SD70_18210</name>
</gene>
<evidence type="ECO:0000313" key="9">
    <source>
        <dbReference type="Proteomes" id="UP000031967"/>
    </source>
</evidence>
<evidence type="ECO:0000313" key="8">
    <source>
        <dbReference type="EMBL" id="KIL39697.1"/>
    </source>
</evidence>
<dbReference type="SUPFAM" id="SSF161098">
    <property type="entry name" value="MetI-like"/>
    <property type="match status" value="1"/>
</dbReference>
<comment type="subcellular location">
    <subcellularLocation>
        <location evidence="1">Membrane</location>
        <topology evidence="1">Multi-pass membrane protein</topology>
    </subcellularLocation>
</comment>